<evidence type="ECO:0000313" key="4">
    <source>
        <dbReference type="Proteomes" id="UP000645676"/>
    </source>
</evidence>
<keyword evidence="1" id="KW-0175">Coiled coil</keyword>
<dbReference type="EMBL" id="DUJR01000022">
    <property type="protein sequence ID" value="HII59741.1"/>
    <property type="molecule type" value="Genomic_DNA"/>
</dbReference>
<protein>
    <submittedName>
        <fullName evidence="3">Uncharacterized protein</fullName>
    </submittedName>
</protein>
<dbReference type="AlphaFoldDB" id="A0A832T1W1"/>
<keyword evidence="2" id="KW-0472">Membrane</keyword>
<organism evidence="3 4">
    <name type="scientific">Methanocaldococcus jannaschii</name>
    <dbReference type="NCBI Taxonomy" id="2190"/>
    <lineage>
        <taxon>Archaea</taxon>
        <taxon>Methanobacteriati</taxon>
        <taxon>Methanobacteriota</taxon>
        <taxon>Methanomada group</taxon>
        <taxon>Methanococci</taxon>
        <taxon>Methanococcales</taxon>
        <taxon>Methanocaldococcaceae</taxon>
        <taxon>Methanocaldococcus</taxon>
    </lineage>
</organism>
<keyword evidence="2" id="KW-0812">Transmembrane</keyword>
<proteinExistence type="predicted"/>
<evidence type="ECO:0000256" key="1">
    <source>
        <dbReference type="SAM" id="Coils"/>
    </source>
</evidence>
<sequence length="143" mass="17032">MIWIIGGGQKDLTNKILDEIKKLYEQLDEIKDKNINSSNVQLNEFMRQNVNMLKELNQKIDKYLENNNEILKEMEKYVKEDIEHKNRMERKLKQISMLLLIVIIAIGLTISYMVILNNEYLSTQLFNYIQIAIQYLKSLLSNY</sequence>
<reference evidence="3" key="1">
    <citation type="journal article" date="2020" name="bioRxiv">
        <title>A rank-normalized archaeal taxonomy based on genome phylogeny resolves widespread incomplete and uneven classifications.</title>
        <authorList>
            <person name="Rinke C."/>
            <person name="Chuvochina M."/>
            <person name="Mussig A.J."/>
            <person name="Chaumeil P.-A."/>
            <person name="Waite D.W."/>
            <person name="Whitman W.B."/>
            <person name="Parks D.H."/>
            <person name="Hugenholtz P."/>
        </authorList>
    </citation>
    <scope>NUCLEOTIDE SEQUENCE</scope>
    <source>
        <strain evidence="3">UBA8849</strain>
    </source>
</reference>
<gene>
    <name evidence="3" type="ORF">HA335_04050</name>
</gene>
<dbReference type="Proteomes" id="UP000645676">
    <property type="component" value="Unassembled WGS sequence"/>
</dbReference>
<evidence type="ECO:0000313" key="3">
    <source>
        <dbReference type="EMBL" id="HII59741.1"/>
    </source>
</evidence>
<evidence type="ECO:0000256" key="2">
    <source>
        <dbReference type="SAM" id="Phobius"/>
    </source>
</evidence>
<comment type="caution">
    <text evidence="3">The sequence shown here is derived from an EMBL/GenBank/DDBJ whole genome shotgun (WGS) entry which is preliminary data.</text>
</comment>
<keyword evidence="2" id="KW-1133">Transmembrane helix</keyword>
<feature type="transmembrane region" description="Helical" evidence="2">
    <location>
        <begin position="95"/>
        <end position="115"/>
    </location>
</feature>
<accession>A0A832T1W1</accession>
<name>A0A832T1W1_9EURY</name>
<feature type="coiled-coil region" evidence="1">
    <location>
        <begin position="13"/>
        <end position="80"/>
    </location>
</feature>